<evidence type="ECO:0000313" key="1">
    <source>
        <dbReference type="EMBL" id="SVA32476.1"/>
    </source>
</evidence>
<organism evidence="1">
    <name type="scientific">marine metagenome</name>
    <dbReference type="NCBI Taxonomy" id="408172"/>
    <lineage>
        <taxon>unclassified sequences</taxon>
        <taxon>metagenomes</taxon>
        <taxon>ecological metagenomes</taxon>
    </lineage>
</organism>
<dbReference type="AlphaFoldDB" id="A0A381UWH3"/>
<reference evidence="1" key="1">
    <citation type="submission" date="2018-05" db="EMBL/GenBank/DDBJ databases">
        <authorList>
            <person name="Lanie J.A."/>
            <person name="Ng W.-L."/>
            <person name="Kazmierczak K.M."/>
            <person name="Andrzejewski T.M."/>
            <person name="Davidsen T.M."/>
            <person name="Wayne K.J."/>
            <person name="Tettelin H."/>
            <person name="Glass J.I."/>
            <person name="Rusch D."/>
            <person name="Podicherti R."/>
            <person name="Tsui H.-C.T."/>
            <person name="Winkler M.E."/>
        </authorList>
    </citation>
    <scope>NUCLEOTIDE SEQUENCE</scope>
</reference>
<gene>
    <name evidence="1" type="ORF">METZ01_LOCUS85330</name>
</gene>
<proteinExistence type="predicted"/>
<dbReference type="EMBL" id="UINC01007287">
    <property type="protein sequence ID" value="SVA32476.1"/>
    <property type="molecule type" value="Genomic_DNA"/>
</dbReference>
<name>A0A381UWH3_9ZZZZ</name>
<accession>A0A381UWH3</accession>
<sequence length="98" mass="11538">MQIQQNPTLTRADLELLNEKILTQMMRNRIVLAFNKPPIWTSLGLHEIQGMYYLDRIDREGTTGWSTGESDKIYHLWFELPTDKDNFLRNIAELKLST</sequence>
<protein>
    <submittedName>
        <fullName evidence="1">Uncharacterized protein</fullName>
    </submittedName>
</protein>